<feature type="transmembrane region" description="Helical" evidence="6">
    <location>
        <begin position="309"/>
        <end position="331"/>
    </location>
</feature>
<dbReference type="InterPro" id="IPR001516">
    <property type="entry name" value="Proton_antipo_N"/>
</dbReference>
<feature type="transmembrane region" description="Helical" evidence="6">
    <location>
        <begin position="281"/>
        <end position="302"/>
    </location>
</feature>
<dbReference type="InterPro" id="IPR018393">
    <property type="entry name" value="NADHpl_OxRdtase_5_subgr"/>
</dbReference>
<evidence type="ECO:0000259" key="8">
    <source>
        <dbReference type="Pfam" id="PF00662"/>
    </source>
</evidence>
<dbReference type="GO" id="GO:0003954">
    <property type="term" value="F:NADH dehydrogenase activity"/>
    <property type="evidence" value="ECO:0007669"/>
    <property type="project" value="TreeGrafter"/>
</dbReference>
<feature type="transmembrane region" description="Helical" evidence="6">
    <location>
        <begin position="87"/>
        <end position="107"/>
    </location>
</feature>
<keyword evidence="3 6" id="KW-1133">Transmembrane helix</keyword>
<evidence type="ECO:0000256" key="1">
    <source>
        <dbReference type="ARBA" id="ARBA00004127"/>
    </source>
</evidence>
<keyword evidence="4 6" id="KW-0472">Membrane</keyword>
<keyword evidence="10" id="KW-1185">Reference proteome</keyword>
<dbReference type="PANTHER" id="PTHR42829">
    <property type="entry name" value="NADH-UBIQUINONE OXIDOREDUCTASE CHAIN 5"/>
    <property type="match status" value="1"/>
</dbReference>
<dbReference type="PRINTS" id="PR01435">
    <property type="entry name" value="NPOXDRDTASE5"/>
</dbReference>
<dbReference type="PRINTS" id="PR01434">
    <property type="entry name" value="NADHDHGNASE5"/>
</dbReference>
<feature type="transmembrane region" description="Helical" evidence="6">
    <location>
        <begin position="119"/>
        <end position="135"/>
    </location>
</feature>
<dbReference type="GO" id="GO:0008137">
    <property type="term" value="F:NADH dehydrogenase (ubiquinone) activity"/>
    <property type="evidence" value="ECO:0007669"/>
    <property type="project" value="InterPro"/>
</dbReference>
<proteinExistence type="predicted"/>
<evidence type="ECO:0000256" key="6">
    <source>
        <dbReference type="SAM" id="Phobius"/>
    </source>
</evidence>
<dbReference type="RefSeq" id="WP_135649455.1">
    <property type="nucleotide sequence ID" value="NZ_RQGF01000026.1"/>
</dbReference>
<feature type="transmembrane region" description="Helical" evidence="6">
    <location>
        <begin position="414"/>
        <end position="437"/>
    </location>
</feature>
<dbReference type="NCBIfam" id="TIGR01974">
    <property type="entry name" value="NDH_I_L"/>
    <property type="match status" value="1"/>
</dbReference>
<feature type="domain" description="NADH-Ubiquinone oxidoreductase (complex I) chain 5 N-terminal" evidence="8">
    <location>
        <begin position="70"/>
        <end position="120"/>
    </location>
</feature>
<feature type="transmembrane region" description="Helical" evidence="6">
    <location>
        <begin position="520"/>
        <end position="540"/>
    </location>
</feature>
<dbReference type="GO" id="GO:0012505">
    <property type="term" value="C:endomembrane system"/>
    <property type="evidence" value="ECO:0007669"/>
    <property type="project" value="UniProtKB-SubCell"/>
</dbReference>
<dbReference type="Gene3D" id="1.20.5.2700">
    <property type="match status" value="1"/>
</dbReference>
<dbReference type="OrthoDB" id="9807568at2"/>
<keyword evidence="2 5" id="KW-0812">Transmembrane</keyword>
<feature type="transmembrane region" description="Helical" evidence="6">
    <location>
        <begin position="376"/>
        <end position="394"/>
    </location>
</feature>
<feature type="transmembrane region" description="Helical" evidence="6">
    <location>
        <begin position="179"/>
        <end position="200"/>
    </location>
</feature>
<dbReference type="GO" id="GO:0016020">
    <property type="term" value="C:membrane"/>
    <property type="evidence" value="ECO:0007669"/>
    <property type="project" value="UniProtKB-SubCell"/>
</dbReference>
<feature type="transmembrane region" description="Helical" evidence="6">
    <location>
        <begin position="212"/>
        <end position="230"/>
    </location>
</feature>
<feature type="transmembrane region" description="Helical" evidence="6">
    <location>
        <begin position="621"/>
        <end position="641"/>
    </location>
</feature>
<evidence type="ECO:0000256" key="5">
    <source>
        <dbReference type="RuleBase" id="RU000320"/>
    </source>
</evidence>
<dbReference type="InterPro" id="IPR003945">
    <property type="entry name" value="NU5C-like"/>
</dbReference>
<dbReference type="PANTHER" id="PTHR42829:SF2">
    <property type="entry name" value="NADH-UBIQUINONE OXIDOREDUCTASE CHAIN 5"/>
    <property type="match status" value="1"/>
</dbReference>
<dbReference type="Pfam" id="PF00361">
    <property type="entry name" value="Proton_antipo_M"/>
    <property type="match status" value="1"/>
</dbReference>
<gene>
    <name evidence="9" type="ORF">EHQ64_10555</name>
</gene>
<dbReference type="EMBL" id="RQGF01000026">
    <property type="protein sequence ID" value="TGL61420.1"/>
    <property type="molecule type" value="Genomic_DNA"/>
</dbReference>
<name>A0A4R9K7T2_9LEPT</name>
<evidence type="ECO:0000256" key="4">
    <source>
        <dbReference type="ARBA" id="ARBA00023136"/>
    </source>
</evidence>
<sequence length="644" mass="71014">MSWEILLPILVFSPLLGSVLNALFGRYWKGSSGPIGTIFSFISFGASVFAYLQFQPLQNTVPKLVSLFNWVDVGNFKVDLAYQVDQLSLFMALVITGIGSLIHLYSVGYMKGNPGIARFFSYLNLFVFFMLHLVLAENLVVLFFGWEGVGLCSYLLIGFDTHKENAANASIKAFVTNRVADLAMIAGIALTYWLVGSVSFITISESLPQAKFFLNALPLVAICFFVGAMGKSAQFPFHVWLPDAMAGPTPVSALIHAATMVTAGLFLIARLNFIFILVPKVGFWIVCIGTFTAFFAATIGVYQNDIKKVLAYSTVSQLGYMFVAMGTGAYVAGLFHLLTHAFFKALLFLGSGSVIHGLSDEQDLRKMGGLKSQMKITWWTFLLGTLAIVGAPPFSGFFSKDLILEKAFFFHPVFFAMGVVTAFLTTFYMFRLTFLAFTGKSRVSHHVHPHESPWTMTLPLVILSLGAAFSGYLLVPESLGGGIDFLEKYFAPVFAKGLLYSSQLKNVSVEAHHLTHELELLLAVLSLGAILLGVGIYWLFFGKKEKLPLDESAYTGWRILPANKYFIDEIIQNVFIGPLNVLSEFLSEVVEKLWIDRVLTGTARLSGGISSFLRRLQTGTVVDYAFLIVLGTVLILSVFLWRGI</sequence>
<dbReference type="Proteomes" id="UP000297762">
    <property type="component" value="Unassembled WGS sequence"/>
</dbReference>
<protein>
    <submittedName>
        <fullName evidence="9">NADH-quinone oxidoreductase subunit L</fullName>
    </submittedName>
</protein>
<evidence type="ECO:0000259" key="7">
    <source>
        <dbReference type="Pfam" id="PF00361"/>
    </source>
</evidence>
<dbReference type="NCBIfam" id="NF005141">
    <property type="entry name" value="PRK06590.1"/>
    <property type="match status" value="1"/>
</dbReference>
<dbReference type="GO" id="GO:0042773">
    <property type="term" value="P:ATP synthesis coupled electron transport"/>
    <property type="evidence" value="ECO:0007669"/>
    <property type="project" value="InterPro"/>
</dbReference>
<comment type="caution">
    <text evidence="9">The sequence shown here is derived from an EMBL/GenBank/DDBJ whole genome shotgun (WGS) entry which is preliminary data.</text>
</comment>
<evidence type="ECO:0000313" key="10">
    <source>
        <dbReference type="Proteomes" id="UP000297762"/>
    </source>
</evidence>
<evidence type="ECO:0000256" key="3">
    <source>
        <dbReference type="ARBA" id="ARBA00022989"/>
    </source>
</evidence>
<feature type="transmembrane region" description="Helical" evidence="6">
    <location>
        <begin position="36"/>
        <end position="54"/>
    </location>
</feature>
<evidence type="ECO:0000256" key="2">
    <source>
        <dbReference type="ARBA" id="ARBA00022692"/>
    </source>
</evidence>
<feature type="transmembrane region" description="Helical" evidence="6">
    <location>
        <begin position="251"/>
        <end position="275"/>
    </location>
</feature>
<accession>A0A4R9K7T2</accession>
<organism evidence="9 10">
    <name type="scientific">Leptospira sarikeiensis</name>
    <dbReference type="NCBI Taxonomy" id="2484943"/>
    <lineage>
        <taxon>Bacteria</taxon>
        <taxon>Pseudomonadati</taxon>
        <taxon>Spirochaetota</taxon>
        <taxon>Spirochaetia</taxon>
        <taxon>Leptospirales</taxon>
        <taxon>Leptospiraceae</taxon>
        <taxon>Leptospira</taxon>
    </lineage>
</organism>
<dbReference type="GO" id="GO:0015990">
    <property type="term" value="P:electron transport coupled proton transport"/>
    <property type="evidence" value="ECO:0007669"/>
    <property type="project" value="TreeGrafter"/>
</dbReference>
<evidence type="ECO:0000313" key="9">
    <source>
        <dbReference type="EMBL" id="TGL61420.1"/>
    </source>
</evidence>
<dbReference type="Pfam" id="PF00662">
    <property type="entry name" value="Proton_antipo_N"/>
    <property type="match status" value="1"/>
</dbReference>
<comment type="subcellular location">
    <subcellularLocation>
        <location evidence="1">Endomembrane system</location>
        <topology evidence="1">Multi-pass membrane protein</topology>
    </subcellularLocation>
    <subcellularLocation>
        <location evidence="5">Membrane</location>
        <topology evidence="5">Multi-pass membrane protein</topology>
    </subcellularLocation>
</comment>
<feature type="transmembrane region" description="Helical" evidence="6">
    <location>
        <begin position="458"/>
        <end position="475"/>
    </location>
</feature>
<feature type="transmembrane region" description="Helical" evidence="6">
    <location>
        <begin position="6"/>
        <end position="24"/>
    </location>
</feature>
<dbReference type="InterPro" id="IPR001750">
    <property type="entry name" value="ND/Mrp_TM"/>
</dbReference>
<feature type="domain" description="NADH:quinone oxidoreductase/Mrp antiporter transmembrane" evidence="7">
    <location>
        <begin position="136"/>
        <end position="425"/>
    </location>
</feature>
<dbReference type="AlphaFoldDB" id="A0A4R9K7T2"/>
<reference evidence="9" key="1">
    <citation type="journal article" date="2019" name="PLoS Negl. Trop. Dis.">
        <title>Revisiting the worldwide diversity of Leptospira species in the environment.</title>
        <authorList>
            <person name="Vincent A.T."/>
            <person name="Schiettekatte O."/>
            <person name="Bourhy P."/>
            <person name="Veyrier F.J."/>
            <person name="Picardeau M."/>
        </authorList>
    </citation>
    <scope>NUCLEOTIDE SEQUENCE [LARGE SCALE GENOMIC DNA]</scope>
    <source>
        <strain evidence="9">201702455</strain>
    </source>
</reference>